<comment type="caution">
    <text evidence="4">The sequence shown here is derived from an EMBL/GenBank/DDBJ whole genome shotgun (WGS) entry which is preliminary data.</text>
</comment>
<organism evidence="4 5">
    <name type="scientific">Solanum stoloniferum</name>
    <dbReference type="NCBI Taxonomy" id="62892"/>
    <lineage>
        <taxon>Eukaryota</taxon>
        <taxon>Viridiplantae</taxon>
        <taxon>Streptophyta</taxon>
        <taxon>Embryophyta</taxon>
        <taxon>Tracheophyta</taxon>
        <taxon>Spermatophyta</taxon>
        <taxon>Magnoliopsida</taxon>
        <taxon>eudicotyledons</taxon>
        <taxon>Gunneridae</taxon>
        <taxon>Pentapetalae</taxon>
        <taxon>asterids</taxon>
        <taxon>lamiids</taxon>
        <taxon>Solanales</taxon>
        <taxon>Solanaceae</taxon>
        <taxon>Solanoideae</taxon>
        <taxon>Solaneae</taxon>
        <taxon>Solanum</taxon>
    </lineage>
</organism>
<dbReference type="InterPro" id="IPR005491">
    <property type="entry name" value="ENT_dom"/>
</dbReference>
<dbReference type="Proteomes" id="UP001627284">
    <property type="component" value="Unassembled WGS sequence"/>
</dbReference>
<sequence length="434" mass="48710">MRFKKGSKVEVMNRKDSPVSWCPAEIISGNGHTYSVRYDYYPCIESEERAERVSRREIRPCPLPSEGVENGQSGQIIEVFDDCCWKTAIIVTVLNRDYYLVHPTGCSQEIRVHRSNTRVRQCWQDEKWHLIGKGSGTCAKPDQLPAQRSYKKVSIVLSARNGFHVRDEDLAAQGNLKRKKCNASSLVLLKRVPDESSRNIQEVVAGERDFKRRKLVPSALEGNTHDITRWNGNRMDEKYVSASFNNWSDGYYGLNPAKRSGTDGYSPARIGESNDSDSDACSVGSCSINHESPNKISSFSAEVHCEVPDLLCSDAESFQSSAEEHEEESCRLSLEKNVAGNIRDLELHAYRCTLEALYASGPLSWEQEALLTNLRIALHISNDEHLTELRTLISSGTGRHWDACILCLLKSKDDACICSTSPGHREDSCNVCLR</sequence>
<gene>
    <name evidence="4" type="ORF">AABB24_038117</name>
</gene>
<reference evidence="4 5" key="1">
    <citation type="submission" date="2024-05" db="EMBL/GenBank/DDBJ databases">
        <title>De novo assembly of an allotetraploid wild potato.</title>
        <authorList>
            <person name="Hosaka A.J."/>
        </authorList>
    </citation>
    <scope>NUCLEOTIDE SEQUENCE [LARGE SCALE GENOMIC DNA]</scope>
    <source>
        <tissue evidence="4">Young leaves</tissue>
    </source>
</reference>
<dbReference type="SMART" id="SM00743">
    <property type="entry name" value="Agenet"/>
    <property type="match status" value="2"/>
</dbReference>
<name>A0ABD2QW62_9SOLN</name>
<proteinExistence type="predicted"/>
<dbReference type="InterPro" id="IPR008395">
    <property type="entry name" value="Agenet-like_dom"/>
</dbReference>
<evidence type="ECO:0000313" key="5">
    <source>
        <dbReference type="Proteomes" id="UP001627284"/>
    </source>
</evidence>
<dbReference type="Pfam" id="PF03735">
    <property type="entry name" value="ENT"/>
    <property type="match status" value="1"/>
</dbReference>
<dbReference type="InterPro" id="IPR014002">
    <property type="entry name" value="Agenet_dom_plant"/>
</dbReference>
<evidence type="ECO:0000256" key="2">
    <source>
        <dbReference type="ARBA" id="ARBA00023242"/>
    </source>
</evidence>
<dbReference type="AlphaFoldDB" id="A0ABD2QW62"/>
<feature type="domain" description="ENT" evidence="3">
    <location>
        <begin position="338"/>
        <end position="427"/>
    </location>
</feature>
<dbReference type="Gene3D" id="1.10.1240.40">
    <property type="entry name" value="ENT domain"/>
    <property type="match status" value="1"/>
</dbReference>
<evidence type="ECO:0000313" key="4">
    <source>
        <dbReference type="EMBL" id="KAL3323792.1"/>
    </source>
</evidence>
<comment type="subcellular location">
    <subcellularLocation>
        <location evidence="1">Nucleus</location>
    </subcellularLocation>
</comment>
<dbReference type="PANTHER" id="PTHR31917">
    <property type="entry name" value="AGENET DOMAIN-CONTAINING PROTEIN-RELATED"/>
    <property type="match status" value="1"/>
</dbReference>
<dbReference type="EMBL" id="JBJKTR010000023">
    <property type="protein sequence ID" value="KAL3323792.1"/>
    <property type="molecule type" value="Genomic_DNA"/>
</dbReference>
<dbReference type="GO" id="GO:0005634">
    <property type="term" value="C:nucleus"/>
    <property type="evidence" value="ECO:0007669"/>
    <property type="project" value="UniProtKB-SubCell"/>
</dbReference>
<dbReference type="SUPFAM" id="SSF158639">
    <property type="entry name" value="ENT-like"/>
    <property type="match status" value="1"/>
</dbReference>
<evidence type="ECO:0000259" key="3">
    <source>
        <dbReference type="PROSITE" id="PS51138"/>
    </source>
</evidence>
<dbReference type="InterPro" id="IPR036142">
    <property type="entry name" value="ENT_dom-like_sf"/>
</dbReference>
<dbReference type="SMART" id="SM01191">
    <property type="entry name" value="ENT"/>
    <property type="match status" value="1"/>
</dbReference>
<keyword evidence="2" id="KW-0539">Nucleus</keyword>
<dbReference type="PANTHER" id="PTHR31917:SF5">
    <property type="entry name" value="OS02G0204500 PROTEIN"/>
    <property type="match status" value="1"/>
</dbReference>
<evidence type="ECO:0000256" key="1">
    <source>
        <dbReference type="ARBA" id="ARBA00004123"/>
    </source>
</evidence>
<protein>
    <recommendedName>
        <fullName evidence="3">ENT domain-containing protein</fullName>
    </recommendedName>
</protein>
<keyword evidence="5" id="KW-1185">Reference proteome</keyword>
<accession>A0ABD2QW62</accession>
<dbReference type="PROSITE" id="PS51138">
    <property type="entry name" value="ENT"/>
    <property type="match status" value="1"/>
</dbReference>
<dbReference type="Pfam" id="PF05641">
    <property type="entry name" value="Agenet"/>
    <property type="match status" value="1"/>
</dbReference>